<protein>
    <submittedName>
        <fullName evidence="2">Uncharacterized protein</fullName>
    </submittedName>
</protein>
<gene>
    <name evidence="2" type="ORF">BU14_1880s0001</name>
</gene>
<accession>A0A1X6NKU0</accession>
<name>A0A1X6NKU0_PORUM</name>
<reference evidence="2 3" key="1">
    <citation type="submission" date="2017-03" db="EMBL/GenBank/DDBJ databases">
        <title>WGS assembly of Porphyra umbilicalis.</title>
        <authorList>
            <person name="Brawley S.H."/>
            <person name="Blouin N.A."/>
            <person name="Ficko-Blean E."/>
            <person name="Wheeler G.L."/>
            <person name="Lohr M."/>
            <person name="Goodson H.V."/>
            <person name="Jenkins J.W."/>
            <person name="Blaby-Haas C.E."/>
            <person name="Helliwell K.E."/>
            <person name="Chan C."/>
            <person name="Marriage T."/>
            <person name="Bhattacharya D."/>
            <person name="Klein A.S."/>
            <person name="Badis Y."/>
            <person name="Brodie J."/>
            <person name="Cao Y."/>
            <person name="Collen J."/>
            <person name="Dittami S.M."/>
            <person name="Gachon C.M."/>
            <person name="Green B.R."/>
            <person name="Karpowicz S."/>
            <person name="Kim J.W."/>
            <person name="Kudahl U."/>
            <person name="Lin S."/>
            <person name="Michel G."/>
            <person name="Mittag M."/>
            <person name="Olson B.J."/>
            <person name="Pangilinan J."/>
            <person name="Peng Y."/>
            <person name="Qiu H."/>
            <person name="Shu S."/>
            <person name="Singer J.T."/>
            <person name="Smith A.G."/>
            <person name="Sprecher B.N."/>
            <person name="Wagner V."/>
            <person name="Wang W."/>
            <person name="Wang Z.-Y."/>
            <person name="Yan J."/>
            <person name="Yarish C."/>
            <person name="Zoeuner-Riek S."/>
            <person name="Zhuang Y."/>
            <person name="Zou Y."/>
            <person name="Lindquist E.A."/>
            <person name="Grimwood J."/>
            <person name="Barry K."/>
            <person name="Rokhsar D.S."/>
            <person name="Schmutz J."/>
            <person name="Stiller J.W."/>
            <person name="Grossman A.R."/>
            <person name="Prochnik S.E."/>
        </authorList>
    </citation>
    <scope>NUCLEOTIDE SEQUENCE [LARGE SCALE GENOMIC DNA]</scope>
    <source>
        <strain evidence="2">4086291</strain>
    </source>
</reference>
<keyword evidence="3" id="KW-1185">Reference proteome</keyword>
<evidence type="ECO:0000313" key="3">
    <source>
        <dbReference type="Proteomes" id="UP000218209"/>
    </source>
</evidence>
<dbReference type="EMBL" id="KV919800">
    <property type="protein sequence ID" value="OSX69086.1"/>
    <property type="molecule type" value="Genomic_DNA"/>
</dbReference>
<feature type="region of interest" description="Disordered" evidence="1">
    <location>
        <begin position="169"/>
        <end position="212"/>
    </location>
</feature>
<sequence length="212" mass="21860">MGGACAGRARGGVRVCWRWGRVGRPAPSDVCPDGACARRAAAGWRTGHDGCARLVGCLGVAANVRSSVGVVCVPWRLSCAAAWYPAVALPATHADPGGRPLCTLRRTAGRTERARDPHRAPVAAGAATAAAARAVVPLGVACGGTGGIHALPPGRAPRARRRPLCRRWRHTGGRRRGASGSVVDMTRGRDRPPCAPSVGVALGSWKKPTQPV</sequence>
<dbReference type="Proteomes" id="UP000218209">
    <property type="component" value="Unassembled WGS sequence"/>
</dbReference>
<organism evidence="2 3">
    <name type="scientific">Porphyra umbilicalis</name>
    <name type="common">Purple laver</name>
    <name type="synonym">Red alga</name>
    <dbReference type="NCBI Taxonomy" id="2786"/>
    <lineage>
        <taxon>Eukaryota</taxon>
        <taxon>Rhodophyta</taxon>
        <taxon>Bangiophyceae</taxon>
        <taxon>Bangiales</taxon>
        <taxon>Bangiaceae</taxon>
        <taxon>Porphyra</taxon>
    </lineage>
</organism>
<proteinExistence type="predicted"/>
<evidence type="ECO:0000313" key="2">
    <source>
        <dbReference type="EMBL" id="OSX69086.1"/>
    </source>
</evidence>
<dbReference type="AlphaFoldDB" id="A0A1X6NKU0"/>
<evidence type="ECO:0000256" key="1">
    <source>
        <dbReference type="SAM" id="MobiDB-lite"/>
    </source>
</evidence>